<dbReference type="GO" id="GO:0044877">
    <property type="term" value="F:protein-containing complex binding"/>
    <property type="evidence" value="ECO:0007669"/>
    <property type="project" value="TreeGrafter"/>
</dbReference>
<evidence type="ECO:0000256" key="2">
    <source>
        <dbReference type="ARBA" id="ARBA00022448"/>
    </source>
</evidence>
<evidence type="ECO:0000259" key="7">
    <source>
        <dbReference type="PROSITE" id="PS51310"/>
    </source>
</evidence>
<dbReference type="Gene3D" id="1.20.1440.200">
    <property type="match status" value="1"/>
</dbReference>
<dbReference type="GeneID" id="4838434"/>
<dbReference type="RefSeq" id="XP_001384185.2">
    <property type="nucleotide sequence ID" value="XM_001384148.1"/>
</dbReference>
<comment type="function">
    <text evidence="5">Component of the ESCRT-I complex (endosomal sorting complex required for transport I), a regulator of vesicular trafficking process.</text>
</comment>
<evidence type="ECO:0000259" key="8">
    <source>
        <dbReference type="PROSITE" id="PS51313"/>
    </source>
</evidence>
<dbReference type="GO" id="GO:0000813">
    <property type="term" value="C:ESCRT I complex"/>
    <property type="evidence" value="ECO:0007669"/>
    <property type="project" value="UniProtKB-UniRule"/>
</dbReference>
<dbReference type="InterPro" id="IPR037206">
    <property type="entry name" value="VPS28_C_sf"/>
</dbReference>
<dbReference type="Pfam" id="PF03997">
    <property type="entry name" value="VPS28"/>
    <property type="match status" value="1"/>
</dbReference>
<dbReference type="EMBL" id="CP000498">
    <property type="protein sequence ID" value="ABN66156.2"/>
    <property type="molecule type" value="Genomic_DNA"/>
</dbReference>
<evidence type="ECO:0000256" key="4">
    <source>
        <dbReference type="ARBA" id="ARBA00022927"/>
    </source>
</evidence>
<dbReference type="SUPFAM" id="SSF140427">
    <property type="entry name" value="VPS28 C-terminal domain-like"/>
    <property type="match status" value="1"/>
</dbReference>
<comment type="similarity">
    <text evidence="5 6">Belongs to the VPS28 family.</text>
</comment>
<accession>A3LU01</accession>
<dbReference type="SUPFAM" id="SSF140111">
    <property type="entry name" value="Endosomal sorting complex assembly domain"/>
    <property type="match status" value="1"/>
</dbReference>
<dbReference type="InterPro" id="IPR017898">
    <property type="entry name" value="VPS28_N"/>
</dbReference>
<dbReference type="PROSITE" id="PS51313">
    <property type="entry name" value="VPS28_N"/>
    <property type="match status" value="1"/>
</dbReference>
<evidence type="ECO:0000256" key="3">
    <source>
        <dbReference type="ARBA" id="ARBA00022753"/>
    </source>
</evidence>
<reference evidence="9 10" key="1">
    <citation type="journal article" date="2007" name="Nat. Biotechnol.">
        <title>Genome sequence of the lignocellulose-bioconverting and xylose-fermenting yeast Pichia stipitis.</title>
        <authorList>
            <person name="Jeffries T.W."/>
            <person name="Grigoriev I.V."/>
            <person name="Grimwood J."/>
            <person name="Laplaza J.M."/>
            <person name="Aerts A."/>
            <person name="Salamov A."/>
            <person name="Schmutz J."/>
            <person name="Lindquist E."/>
            <person name="Dehal P."/>
            <person name="Shapiro H."/>
            <person name="Jin Y.S."/>
            <person name="Passoth V."/>
            <person name="Richardson P.M."/>
        </authorList>
    </citation>
    <scope>NUCLEOTIDE SEQUENCE [LARGE SCALE GENOMIC DNA]</scope>
    <source>
        <strain evidence="10">ATCC 58785 / CBS 6054 / NBRC 10063 / NRRL Y-11545</strain>
    </source>
</reference>
<evidence type="ECO:0000313" key="10">
    <source>
        <dbReference type="Proteomes" id="UP000002258"/>
    </source>
</evidence>
<name>A3LU01_PICST</name>
<dbReference type="PANTHER" id="PTHR12937:SF0">
    <property type="entry name" value="VACUOLAR PROTEIN SORTING-ASSOCIATED PROTEIN 28 HOMOLOG"/>
    <property type="match status" value="1"/>
</dbReference>
<dbReference type="STRING" id="322104.A3LU01"/>
<dbReference type="eggNOG" id="KOG3284">
    <property type="taxonomic scope" value="Eukaryota"/>
</dbReference>
<feature type="domain" description="VPS28 N-terminal" evidence="8">
    <location>
        <begin position="18"/>
        <end position="136"/>
    </location>
</feature>
<dbReference type="KEGG" id="pic:PICST_59512"/>
<evidence type="ECO:0000256" key="5">
    <source>
        <dbReference type="PIRNR" id="PIRNR017535"/>
    </source>
</evidence>
<dbReference type="PANTHER" id="PTHR12937">
    <property type="entry name" value="VACUOLAR PROTEIN SORTING 28, ISOFORM 2 VPS28"/>
    <property type="match status" value="1"/>
</dbReference>
<proteinExistence type="inferred from homology"/>
<dbReference type="InParanoid" id="A3LU01"/>
<dbReference type="InterPro" id="IPR017899">
    <property type="entry name" value="VPS28_C"/>
</dbReference>
<dbReference type="FunCoup" id="A3LU01">
    <property type="interactions" value="606"/>
</dbReference>
<dbReference type="OrthoDB" id="2671at2759"/>
<dbReference type="PROSITE" id="PS51310">
    <property type="entry name" value="VPS28_C"/>
    <property type="match status" value="1"/>
</dbReference>
<evidence type="ECO:0000313" key="9">
    <source>
        <dbReference type="EMBL" id="ABN66156.2"/>
    </source>
</evidence>
<protein>
    <recommendedName>
        <fullName evidence="5">Vacuolar protein sorting-associated protein 28</fullName>
    </recommendedName>
    <alternativeName>
        <fullName evidence="5">ESCRT-I complex subunit VPS28</fullName>
    </alternativeName>
</protein>
<organism evidence="9 10">
    <name type="scientific">Scheffersomyces stipitis (strain ATCC 58785 / CBS 6054 / NBRC 10063 / NRRL Y-11545)</name>
    <name type="common">Yeast</name>
    <name type="synonym">Pichia stipitis</name>
    <dbReference type="NCBI Taxonomy" id="322104"/>
    <lineage>
        <taxon>Eukaryota</taxon>
        <taxon>Fungi</taxon>
        <taxon>Dikarya</taxon>
        <taxon>Ascomycota</taxon>
        <taxon>Saccharomycotina</taxon>
        <taxon>Pichiomycetes</taxon>
        <taxon>Debaryomycetaceae</taxon>
        <taxon>Scheffersomyces</taxon>
    </lineage>
</organism>
<dbReference type="InterPro" id="IPR037202">
    <property type="entry name" value="ESCRT_assembly_dom"/>
</dbReference>
<evidence type="ECO:0000256" key="6">
    <source>
        <dbReference type="PROSITE-ProRule" id="PRU00642"/>
    </source>
</evidence>
<dbReference type="OMA" id="CDEFPTV"/>
<dbReference type="Proteomes" id="UP000002258">
    <property type="component" value="Chromosome 4"/>
</dbReference>
<keyword evidence="4 5" id="KW-0653">Protein transport</keyword>
<dbReference type="PIRSF" id="PIRSF017535">
    <property type="entry name" value="VPS28"/>
    <property type="match status" value="1"/>
</dbReference>
<gene>
    <name evidence="9" type="ORF">PICST_59512</name>
</gene>
<dbReference type="AlphaFoldDB" id="A3LU01"/>
<keyword evidence="2 5" id="KW-0813">Transport</keyword>
<keyword evidence="10" id="KW-1185">Reference proteome</keyword>
<dbReference type="InterPro" id="IPR038358">
    <property type="entry name" value="VPS28_N_sf"/>
</dbReference>
<dbReference type="HOGENOM" id="CLU_076417_0_0_1"/>
<dbReference type="InterPro" id="IPR007143">
    <property type="entry name" value="Vps28"/>
</dbReference>
<dbReference type="Gene3D" id="1.20.120.1130">
    <property type="match status" value="1"/>
</dbReference>
<keyword evidence="3 5" id="KW-0967">Endosome</keyword>
<feature type="domain" description="VPS28 C-terminal" evidence="7">
    <location>
        <begin position="164"/>
        <end position="264"/>
    </location>
</feature>
<comment type="subcellular location">
    <subcellularLocation>
        <location evidence="1">Endosome</location>
    </subcellularLocation>
</comment>
<sequence>MNSPPAYAPTTATSFTISSLNDAKYHEEVTKSSLIKSSIHKSTYDALAEIFSILPTLDMLENSYVKDYITDKEKFTKTSYRLIHQYQIIMLREVLAMPDLSDDLSNFLPRFADKFNLNTPKAIKRLQVGIPATIEQMSSQVDSSSHPGTTGLASIGTTTIPTSSSATLLVQITANFLTVMDALKLNYRTKEQLHPLLSDLVVNLNDLVENGNHKEFDFQGKSKLITWLIKLNNLGDSQELSSEDADSFFEDLDSGYKAFYDSLEHL</sequence>
<evidence type="ECO:0000256" key="1">
    <source>
        <dbReference type="ARBA" id="ARBA00004177"/>
    </source>
</evidence>
<dbReference type="GO" id="GO:0043328">
    <property type="term" value="P:protein transport to vacuole involved in ubiquitin-dependent protein catabolic process via the multivesicular body sorting pathway"/>
    <property type="evidence" value="ECO:0007669"/>
    <property type="project" value="TreeGrafter"/>
</dbReference>